<dbReference type="GeneID" id="30147439"/>
<dbReference type="GO" id="GO:0045903">
    <property type="term" value="P:positive regulation of translational fidelity"/>
    <property type="evidence" value="ECO:0007669"/>
    <property type="project" value="EnsemblFungi"/>
</dbReference>
<dbReference type="GO" id="GO:0018064">
    <property type="term" value="F:protein-L-histidine N-tele-methyltransferase activity"/>
    <property type="evidence" value="ECO:0007669"/>
    <property type="project" value="UniProtKB-EC"/>
</dbReference>
<dbReference type="OrthoDB" id="1723750at2759"/>
<evidence type="ECO:0000256" key="7">
    <source>
        <dbReference type="ARBA" id="ARBA00022691"/>
    </source>
</evidence>
<evidence type="ECO:0000256" key="2">
    <source>
        <dbReference type="ARBA" id="ARBA00004496"/>
    </source>
</evidence>
<dbReference type="GO" id="GO:0005634">
    <property type="term" value="C:nucleus"/>
    <property type="evidence" value="ECO:0007669"/>
    <property type="project" value="UniProtKB-SubCell"/>
</dbReference>
<evidence type="ECO:0000313" key="11">
    <source>
        <dbReference type="Proteomes" id="UP000094336"/>
    </source>
</evidence>
<evidence type="ECO:0000256" key="1">
    <source>
        <dbReference type="ARBA" id="ARBA00004123"/>
    </source>
</evidence>
<accession>A0A1E3QKI2</accession>
<dbReference type="RefSeq" id="XP_018983521.1">
    <property type="nucleotide sequence ID" value="XM_019129586.1"/>
</dbReference>
<evidence type="ECO:0000256" key="8">
    <source>
        <dbReference type="ARBA" id="ARBA00023242"/>
    </source>
</evidence>
<name>A0A1E3QKI2_9ASCO</name>
<dbReference type="PANTHER" id="PTHR14614:SF39">
    <property type="entry name" value="HISTIDINE PROTEIN METHYLTRANSFERASE 1 HOMOLOG"/>
    <property type="match status" value="1"/>
</dbReference>
<evidence type="ECO:0000256" key="9">
    <source>
        <dbReference type="ARBA" id="ARBA00038126"/>
    </source>
</evidence>
<dbReference type="PANTHER" id="PTHR14614">
    <property type="entry name" value="HEPATOCELLULAR CARCINOMA-ASSOCIATED ANTIGEN"/>
    <property type="match status" value="1"/>
</dbReference>
<keyword evidence="5" id="KW-0489">Methyltransferase</keyword>
<dbReference type="Proteomes" id="UP000094336">
    <property type="component" value="Unassembled WGS sequence"/>
</dbReference>
<dbReference type="AlphaFoldDB" id="A0A1E3QKI2"/>
<keyword evidence="7" id="KW-0949">S-adenosyl-L-methionine</keyword>
<dbReference type="Gene3D" id="3.40.50.150">
    <property type="entry name" value="Vaccinia Virus protein VP39"/>
    <property type="match status" value="1"/>
</dbReference>
<comment type="similarity">
    <text evidence="9">Belongs to the methyltransferase superfamily. METTL18 family.</text>
</comment>
<keyword evidence="11" id="KW-1185">Reference proteome</keyword>
<keyword evidence="6" id="KW-0808">Transferase</keyword>
<dbReference type="InterPro" id="IPR019410">
    <property type="entry name" value="Methyltransf_16"/>
</dbReference>
<evidence type="ECO:0000256" key="3">
    <source>
        <dbReference type="ARBA" id="ARBA00012533"/>
    </source>
</evidence>
<evidence type="ECO:0000256" key="4">
    <source>
        <dbReference type="ARBA" id="ARBA00022490"/>
    </source>
</evidence>
<dbReference type="GO" id="GO:0032259">
    <property type="term" value="P:methylation"/>
    <property type="evidence" value="ECO:0007669"/>
    <property type="project" value="UniProtKB-KW"/>
</dbReference>
<dbReference type="InterPro" id="IPR029063">
    <property type="entry name" value="SAM-dependent_MTases_sf"/>
</dbReference>
<keyword evidence="4" id="KW-0963">Cytoplasm</keyword>
<protein>
    <recommendedName>
        <fullName evidence="3">protein-histidine N-methyltransferase</fullName>
        <ecNumber evidence="3">2.1.1.85</ecNumber>
    </recommendedName>
</protein>
<evidence type="ECO:0000256" key="6">
    <source>
        <dbReference type="ARBA" id="ARBA00022679"/>
    </source>
</evidence>
<reference evidence="11" key="1">
    <citation type="submission" date="2016-05" db="EMBL/GenBank/DDBJ databases">
        <title>Comparative genomics of biotechnologically important yeasts.</title>
        <authorList>
            <consortium name="DOE Joint Genome Institute"/>
            <person name="Riley R."/>
            <person name="Haridas S."/>
            <person name="Wolfe K.H."/>
            <person name="Lopes M.R."/>
            <person name="Hittinger C.T."/>
            <person name="Goker M."/>
            <person name="Salamov A."/>
            <person name="Wisecaver J."/>
            <person name="Long T.M."/>
            <person name="Aerts A.L."/>
            <person name="Barry K."/>
            <person name="Choi C."/>
            <person name="Clum A."/>
            <person name="Coughlan A.Y."/>
            <person name="Deshpande S."/>
            <person name="Douglass A.P."/>
            <person name="Hanson S.J."/>
            <person name="Klenk H.-P."/>
            <person name="Labutti K."/>
            <person name="Lapidus A."/>
            <person name="Lindquist E."/>
            <person name="Lipzen A."/>
            <person name="Meier-Kolthoff J.P."/>
            <person name="Ohm R.A."/>
            <person name="Otillar R.P."/>
            <person name="Pangilinan J."/>
            <person name="Peng Y."/>
            <person name="Rokas A."/>
            <person name="Rosa C.A."/>
            <person name="Scheuner C."/>
            <person name="Sibirny A.A."/>
            <person name="Slot J.C."/>
            <person name="Stielow J.B."/>
            <person name="Sun H."/>
            <person name="Kurtzman C.P."/>
            <person name="Blackwell M."/>
            <person name="Grigoriev I.V."/>
            <person name="Jeffries T.W."/>
        </authorList>
    </citation>
    <scope>NUCLEOTIDE SEQUENCE [LARGE SCALE GENOMIC DNA]</scope>
    <source>
        <strain evidence="11">NRRL Y-12698</strain>
    </source>
</reference>
<proteinExistence type="inferred from homology"/>
<dbReference type="STRING" id="984486.A0A1E3QKI2"/>
<organism evidence="10 11">
    <name type="scientific">Babjeviella inositovora NRRL Y-12698</name>
    <dbReference type="NCBI Taxonomy" id="984486"/>
    <lineage>
        <taxon>Eukaryota</taxon>
        <taxon>Fungi</taxon>
        <taxon>Dikarya</taxon>
        <taxon>Ascomycota</taxon>
        <taxon>Saccharomycotina</taxon>
        <taxon>Pichiomycetes</taxon>
        <taxon>Serinales incertae sedis</taxon>
        <taxon>Babjeviella</taxon>
    </lineage>
</organism>
<keyword evidence="8" id="KW-0539">Nucleus</keyword>
<dbReference type="EC" id="2.1.1.85" evidence="3"/>
<dbReference type="GO" id="GO:0000027">
    <property type="term" value="P:ribosomal large subunit assembly"/>
    <property type="evidence" value="ECO:0007669"/>
    <property type="project" value="EnsemblFungi"/>
</dbReference>
<gene>
    <name evidence="10" type="ORF">BABINDRAFT_162864</name>
</gene>
<dbReference type="GO" id="GO:0005737">
    <property type="term" value="C:cytoplasm"/>
    <property type="evidence" value="ECO:0007669"/>
    <property type="project" value="UniProtKB-SubCell"/>
</dbReference>
<comment type="subcellular location">
    <subcellularLocation>
        <location evidence="2">Cytoplasm</location>
    </subcellularLocation>
    <subcellularLocation>
        <location evidence="1">Nucleus</location>
    </subcellularLocation>
</comment>
<sequence length="356" mass="39296">MSFTFGFSQGDFSDDELTEDPNHVEVTRVFANPLTNLQVSAANLPRKHSLSTILATLTGVRVTFQGYKTVQDNIVYRRELFDVKHQLMAEDDNHNQEELDILMGNTNEDVRVNVYEGGLKSWECSYDTVDVLAERMQQLGGVEAFRGQYPKICEFGCGTGLPLCFLLSKFLAMESELATELVLSDFNYSVLRLVTVPNMIINWASTVDVSELVQWQASADGQQFADDELLFTPVVLEHFEQALKRAKVDVSVISGSWGAQFNDLVGRGSVDLLVSSETIYAPSTLPVVGESIIELLCSSTGFALVAAKDIYFGVGGSVGEFAQYLTQRIAHGVKIAFQVCKIESSLQRSVVEITKA</sequence>
<dbReference type="EMBL" id="KV454436">
    <property type="protein sequence ID" value="ODQ78193.1"/>
    <property type="molecule type" value="Genomic_DNA"/>
</dbReference>
<evidence type="ECO:0000313" key="10">
    <source>
        <dbReference type="EMBL" id="ODQ78193.1"/>
    </source>
</evidence>
<evidence type="ECO:0000256" key="5">
    <source>
        <dbReference type="ARBA" id="ARBA00022603"/>
    </source>
</evidence>